<keyword evidence="7" id="KW-0539">Nucleus</keyword>
<dbReference type="InterPro" id="IPR001680">
    <property type="entry name" value="WD40_rpt"/>
</dbReference>
<organism evidence="10 11">
    <name type="scientific">Penicillium vulpinum</name>
    <dbReference type="NCBI Taxonomy" id="29845"/>
    <lineage>
        <taxon>Eukaryota</taxon>
        <taxon>Fungi</taxon>
        <taxon>Dikarya</taxon>
        <taxon>Ascomycota</taxon>
        <taxon>Pezizomycotina</taxon>
        <taxon>Eurotiomycetes</taxon>
        <taxon>Eurotiomycetidae</taxon>
        <taxon>Eurotiales</taxon>
        <taxon>Aspergillaceae</taxon>
        <taxon>Penicillium</taxon>
    </lineage>
</organism>
<comment type="subcellular location">
    <subcellularLocation>
        <location evidence="1">Nucleus</location>
        <location evidence="1">Nucleolus</location>
    </subcellularLocation>
</comment>
<dbReference type="Gene3D" id="2.130.10.10">
    <property type="entry name" value="YVTN repeat-like/Quinoprotein amine dehydrogenase"/>
    <property type="match status" value="3"/>
</dbReference>
<dbReference type="SUPFAM" id="SSF50998">
    <property type="entry name" value="Quinoprotein alcohol dehydrogenase-like"/>
    <property type="match status" value="1"/>
</dbReference>
<gene>
    <name evidence="10" type="ORF">PENVUL_c023G09481</name>
</gene>
<dbReference type="SMART" id="SM00320">
    <property type="entry name" value="WD40"/>
    <property type="match status" value="3"/>
</dbReference>
<dbReference type="GO" id="GO:0003723">
    <property type="term" value="F:RNA binding"/>
    <property type="evidence" value="ECO:0007669"/>
    <property type="project" value="InterPro"/>
</dbReference>
<proteinExistence type="predicted"/>
<evidence type="ECO:0000256" key="8">
    <source>
        <dbReference type="PROSITE-ProRule" id="PRU00221"/>
    </source>
</evidence>
<comment type="caution">
    <text evidence="10">The sequence shown here is derived from an EMBL/GenBank/DDBJ whole genome shotgun (WGS) entry which is preliminary data.</text>
</comment>
<dbReference type="EMBL" id="MDYP01000023">
    <property type="protein sequence ID" value="OQE05601.1"/>
    <property type="molecule type" value="Genomic_DNA"/>
</dbReference>
<sequence length="899" mass="98501">MVANQSARQQKRSRLSDAASEKPARSNEERPKRRRVSGANENQNLQKIKPTDGVKGRSNDVQTQDAETKQKSPAPWSFSRPVGGRYNNLDPILTDDEAYLLVGLDTAVQVFAASTSRLSRTLQMESGQQIIGFSICPEDQESLYIFTSSGSISKWNWSSGKRIARWETTCTTISMSLASVGKEGSKSAISFSIVSQKDGKRQILINMLGDKKIQGTTVLETNQKINSVKVTHDGRVIIASDGKHLFMGTTTNAELENLETVQYTWREAALPVNATCFDMQIQGSESIDLAVGEICGSILIYQNVLNTLFGKDLSDKRSSPRKLHWHRGSVNTVRWSKDGNYIISGGQESVMVLWQLDTGRKQFLPHLSSPICNIVVSTRGSSYVVKLADNSVMILSTRELQPLTTITGLQLCPGMPGSVEPSKGCVVAKLHPQQPERLIMAVPASHQLIQNQHGSQPTNAAVLQTYDIRANANISRQALARTNATTLSVSPEGSQIVAPDVKHLDLVHDAKWLATVDTWAPHPQDVGALDRPSDTKSTATLRPEVFLKFWKWDASSDKWELVTRVDGPHFSKNHHSAVLSLVSRPGAHEFVTLGSDSVLRFWCPTAKYRSGLKAKDQPEQPLNTWKCRGTVDLEGYLNSTEDSPLDTACMSFSEDGSVLAVCLPLTSAANEGLVLLIDARNCSVHYRRTGVFLGNPCSTSFLGSYLIVASTHSVTVWDTVDDVIRTIQSSESVDSPAGNSQFIAVNARTNSLAIVTSSSHKKRRKIRFQIKIYDVPSFEVVFEEILQTSPVALLSDAYSGDYIVVDALATVQRLGCLDKASQKSQNNQSHDVTGQIDNGLATLFNRGPERSLAQSDEMEEEFSAQTKGLASVFGETPSFSLPAIGVLFRNVVQTLSANN</sequence>
<dbReference type="GO" id="GO:2000234">
    <property type="term" value="P:positive regulation of rRNA processing"/>
    <property type="evidence" value="ECO:0007669"/>
    <property type="project" value="TreeGrafter"/>
</dbReference>
<dbReference type="STRING" id="29845.A0A1V6RV02"/>
<dbReference type="InterPro" id="IPR053826">
    <property type="entry name" value="WDR75"/>
</dbReference>
<evidence type="ECO:0000313" key="10">
    <source>
        <dbReference type="EMBL" id="OQE05601.1"/>
    </source>
</evidence>
<evidence type="ECO:0000256" key="2">
    <source>
        <dbReference type="ARBA" id="ARBA00022517"/>
    </source>
</evidence>
<dbReference type="AlphaFoldDB" id="A0A1V6RV02"/>
<name>A0A1V6RV02_9EURO</name>
<dbReference type="GO" id="GO:0032040">
    <property type="term" value="C:small-subunit processome"/>
    <property type="evidence" value="ECO:0007669"/>
    <property type="project" value="InterPro"/>
</dbReference>
<dbReference type="InterPro" id="IPR011047">
    <property type="entry name" value="Quinoprotein_ADH-like_sf"/>
</dbReference>
<keyword evidence="3" id="KW-0698">rRNA processing</keyword>
<dbReference type="PROSITE" id="PS50294">
    <property type="entry name" value="WD_REPEATS_REGION"/>
    <property type="match status" value="1"/>
</dbReference>
<keyword evidence="4 8" id="KW-0853">WD repeat</keyword>
<evidence type="ECO:0000256" key="1">
    <source>
        <dbReference type="ARBA" id="ARBA00004604"/>
    </source>
</evidence>
<evidence type="ECO:0000256" key="4">
    <source>
        <dbReference type="ARBA" id="ARBA00022574"/>
    </source>
</evidence>
<reference evidence="11" key="1">
    <citation type="journal article" date="2017" name="Nat. Microbiol.">
        <title>Global analysis of biosynthetic gene clusters reveals vast potential of secondary metabolite production in Penicillium species.</title>
        <authorList>
            <person name="Nielsen J.C."/>
            <person name="Grijseels S."/>
            <person name="Prigent S."/>
            <person name="Ji B."/>
            <person name="Dainat J."/>
            <person name="Nielsen K.F."/>
            <person name="Frisvad J.C."/>
            <person name="Workman M."/>
            <person name="Nielsen J."/>
        </authorList>
    </citation>
    <scope>NUCLEOTIDE SEQUENCE [LARGE SCALE GENOMIC DNA]</scope>
    <source>
        <strain evidence="11">IBT 29486</strain>
    </source>
</reference>
<protein>
    <submittedName>
        <fullName evidence="10">Uncharacterized protein</fullName>
    </submittedName>
</protein>
<evidence type="ECO:0000256" key="7">
    <source>
        <dbReference type="ARBA" id="ARBA00023242"/>
    </source>
</evidence>
<dbReference type="GO" id="GO:0006364">
    <property type="term" value="P:rRNA processing"/>
    <property type="evidence" value="ECO:0007669"/>
    <property type="project" value="UniProtKB-KW"/>
</dbReference>
<accession>A0A1V6RV02</accession>
<evidence type="ECO:0000313" key="11">
    <source>
        <dbReference type="Proteomes" id="UP000191518"/>
    </source>
</evidence>
<feature type="compositionally biased region" description="Basic and acidic residues" evidence="9">
    <location>
        <begin position="49"/>
        <end position="58"/>
    </location>
</feature>
<dbReference type="Proteomes" id="UP000191518">
    <property type="component" value="Unassembled WGS sequence"/>
</dbReference>
<evidence type="ECO:0000256" key="6">
    <source>
        <dbReference type="ARBA" id="ARBA00023163"/>
    </source>
</evidence>
<keyword evidence="5" id="KW-0677">Repeat</keyword>
<dbReference type="PANTHER" id="PTHR44215">
    <property type="entry name" value="WD REPEAT-CONTAINING PROTEIN 75"/>
    <property type="match status" value="1"/>
</dbReference>
<dbReference type="PROSITE" id="PS50082">
    <property type="entry name" value="WD_REPEATS_2"/>
    <property type="match status" value="1"/>
</dbReference>
<dbReference type="GO" id="GO:0045943">
    <property type="term" value="P:positive regulation of transcription by RNA polymerase I"/>
    <property type="evidence" value="ECO:0007669"/>
    <property type="project" value="InterPro"/>
</dbReference>
<feature type="compositionally biased region" description="Basic and acidic residues" evidence="9">
    <location>
        <begin position="19"/>
        <end position="31"/>
    </location>
</feature>
<keyword evidence="11" id="KW-1185">Reference proteome</keyword>
<dbReference type="Pfam" id="PF23869">
    <property type="entry name" value="Beta-prop_WDR75_1st"/>
    <property type="match status" value="1"/>
</dbReference>
<dbReference type="OrthoDB" id="4096at2759"/>
<feature type="repeat" description="WD" evidence="8">
    <location>
        <begin position="323"/>
        <end position="364"/>
    </location>
</feature>
<keyword evidence="2" id="KW-0690">Ribosome biogenesis</keyword>
<dbReference type="PANTHER" id="PTHR44215:SF1">
    <property type="entry name" value="WD REPEAT-CONTAINING PROTEIN 75"/>
    <property type="match status" value="1"/>
</dbReference>
<dbReference type="InterPro" id="IPR015943">
    <property type="entry name" value="WD40/YVTN_repeat-like_dom_sf"/>
</dbReference>
<evidence type="ECO:0000256" key="3">
    <source>
        <dbReference type="ARBA" id="ARBA00022552"/>
    </source>
</evidence>
<keyword evidence="6" id="KW-0804">Transcription</keyword>
<feature type="region of interest" description="Disordered" evidence="9">
    <location>
        <begin position="1"/>
        <end position="82"/>
    </location>
</feature>
<evidence type="ECO:0000256" key="9">
    <source>
        <dbReference type="SAM" id="MobiDB-lite"/>
    </source>
</evidence>
<evidence type="ECO:0000256" key="5">
    <source>
        <dbReference type="ARBA" id="ARBA00022737"/>
    </source>
</evidence>